<evidence type="ECO:0000313" key="4">
    <source>
        <dbReference type="EMBL" id="NMO15083.1"/>
    </source>
</evidence>
<dbReference type="GO" id="GO:0005829">
    <property type="term" value="C:cytosol"/>
    <property type="evidence" value="ECO:0007669"/>
    <property type="project" value="TreeGrafter"/>
</dbReference>
<dbReference type="RefSeq" id="WP_169344378.1">
    <property type="nucleotide sequence ID" value="NZ_JABBJJ010000031.1"/>
</dbReference>
<dbReference type="EMBL" id="JABBJJ010000031">
    <property type="protein sequence ID" value="NMO15083.1"/>
    <property type="molecule type" value="Genomic_DNA"/>
</dbReference>
<dbReference type="AlphaFoldDB" id="A0A848LE54"/>
<dbReference type="PANTHER" id="PTHR43393">
    <property type="entry name" value="CYTOKININ RIBOSIDE 5'-MONOPHOSPHATE PHOSPHORIBOHYDROLASE"/>
    <property type="match status" value="1"/>
</dbReference>
<dbReference type="InterPro" id="IPR031100">
    <property type="entry name" value="LOG_fam"/>
</dbReference>
<dbReference type="Proteomes" id="UP000518300">
    <property type="component" value="Unassembled WGS sequence"/>
</dbReference>
<accession>A0A848LE54</accession>
<evidence type="ECO:0000256" key="2">
    <source>
        <dbReference type="ARBA" id="ARBA00011985"/>
    </source>
</evidence>
<comment type="catalytic activity">
    <reaction evidence="1">
        <text>AMP + H2O = D-ribose 5-phosphate + adenine</text>
        <dbReference type="Rhea" id="RHEA:20129"/>
        <dbReference type="ChEBI" id="CHEBI:15377"/>
        <dbReference type="ChEBI" id="CHEBI:16708"/>
        <dbReference type="ChEBI" id="CHEBI:78346"/>
        <dbReference type="ChEBI" id="CHEBI:456215"/>
        <dbReference type="EC" id="3.2.2.4"/>
    </reaction>
</comment>
<keyword evidence="5" id="KW-1185">Reference proteome</keyword>
<dbReference type="PANTHER" id="PTHR43393:SF3">
    <property type="entry name" value="LYSINE DECARBOXYLASE-LIKE PROTEIN"/>
    <property type="match status" value="1"/>
</dbReference>
<reference evidence="4 5" key="1">
    <citation type="submission" date="2020-04" db="EMBL/GenBank/DDBJ databases">
        <title>Draft genome of Pyxidicoccus fallax type strain.</title>
        <authorList>
            <person name="Whitworth D.E."/>
        </authorList>
    </citation>
    <scope>NUCLEOTIDE SEQUENCE [LARGE SCALE GENOMIC DNA]</scope>
    <source>
        <strain evidence="4 5">DSM 14698</strain>
    </source>
</reference>
<dbReference type="Gene3D" id="3.40.50.450">
    <property type="match status" value="1"/>
</dbReference>
<comment type="caution">
    <text evidence="4">The sequence shown here is derived from an EMBL/GenBank/DDBJ whole genome shotgun (WGS) entry which is preliminary data.</text>
</comment>
<dbReference type="EC" id="3.2.2.4" evidence="2"/>
<gene>
    <name evidence="4" type="ORF">HG543_09470</name>
</gene>
<protein>
    <recommendedName>
        <fullName evidence="3">AMP nucleosidase</fullName>
        <ecNumber evidence="2">3.2.2.4</ecNumber>
    </recommendedName>
    <alternativeName>
        <fullName evidence="3">AMP nucleosidase</fullName>
    </alternativeName>
</protein>
<evidence type="ECO:0000313" key="5">
    <source>
        <dbReference type="Proteomes" id="UP000518300"/>
    </source>
</evidence>
<evidence type="ECO:0000256" key="3">
    <source>
        <dbReference type="ARBA" id="ARBA00031983"/>
    </source>
</evidence>
<dbReference type="SUPFAM" id="SSF102405">
    <property type="entry name" value="MCP/YpsA-like"/>
    <property type="match status" value="1"/>
</dbReference>
<sequence length="250" mass="27500">MSESPYSSSTQATVSLADEETTLRVLTDTVFGLWTAVNNLTRLRPSRRTRYRVTIFGSARTKPGHRAYDEVRRMAAGLTTLGCDIVTGGGPGLMEAANQGARQAQGSSGTQSTGIRVDLPFEQESNAFVEQAYVHQTFFTRLHHFVLMSDAYVVVPGGIGTALESLMVWQLLQVRHLRDTPLVFVGAMWGGLVDWARTHMLRPGDELISAPDLEIPRCVNGADEAIALIREHHARWQSDAGAQPAEERTH</sequence>
<dbReference type="Pfam" id="PF03641">
    <property type="entry name" value="Lysine_decarbox"/>
    <property type="match status" value="1"/>
</dbReference>
<organism evidence="4 5">
    <name type="scientific">Pyxidicoccus fallax</name>
    <dbReference type="NCBI Taxonomy" id="394095"/>
    <lineage>
        <taxon>Bacteria</taxon>
        <taxon>Pseudomonadati</taxon>
        <taxon>Myxococcota</taxon>
        <taxon>Myxococcia</taxon>
        <taxon>Myxococcales</taxon>
        <taxon>Cystobacterineae</taxon>
        <taxon>Myxococcaceae</taxon>
        <taxon>Pyxidicoccus</taxon>
    </lineage>
</organism>
<dbReference type="InterPro" id="IPR052341">
    <property type="entry name" value="LOG_family_nucleotidases"/>
</dbReference>
<proteinExistence type="predicted"/>
<name>A0A848LE54_9BACT</name>
<dbReference type="GO" id="GO:0008714">
    <property type="term" value="F:AMP nucleosidase activity"/>
    <property type="evidence" value="ECO:0007669"/>
    <property type="project" value="UniProtKB-EC"/>
</dbReference>
<evidence type="ECO:0000256" key="1">
    <source>
        <dbReference type="ARBA" id="ARBA00000274"/>
    </source>
</evidence>